<evidence type="ECO:0000256" key="1">
    <source>
        <dbReference type="ARBA" id="ARBA00023015"/>
    </source>
</evidence>
<dbReference type="Pfam" id="PF12833">
    <property type="entry name" value="HTH_18"/>
    <property type="match status" value="1"/>
</dbReference>
<evidence type="ECO:0000313" key="6">
    <source>
        <dbReference type="Proteomes" id="UP000183180"/>
    </source>
</evidence>
<dbReference type="PROSITE" id="PS01124">
    <property type="entry name" value="HTH_ARAC_FAMILY_2"/>
    <property type="match status" value="1"/>
</dbReference>
<protein>
    <submittedName>
        <fullName evidence="5">Helix-turn-helix domain-containing protein</fullName>
    </submittedName>
</protein>
<dbReference type="SUPFAM" id="SSF46689">
    <property type="entry name" value="Homeodomain-like"/>
    <property type="match status" value="1"/>
</dbReference>
<dbReference type="STRING" id="158898.SAMN04488548_1342068"/>
<evidence type="ECO:0000259" key="4">
    <source>
        <dbReference type="PROSITE" id="PS01124"/>
    </source>
</evidence>
<sequence length="62" mass="7415">MSPMQFLRQIRLERAHQQLLREDPATVTVAEVAQSWGFDNLGRFSQMYRHRYGRLLSHTLRD</sequence>
<proteinExistence type="predicted"/>
<dbReference type="GO" id="GO:0043565">
    <property type="term" value="F:sequence-specific DNA binding"/>
    <property type="evidence" value="ECO:0007669"/>
    <property type="project" value="InterPro"/>
</dbReference>
<dbReference type="InterPro" id="IPR053142">
    <property type="entry name" value="PchR_regulatory_protein"/>
</dbReference>
<dbReference type="PANTHER" id="PTHR47893:SF1">
    <property type="entry name" value="REGULATORY PROTEIN PCHR"/>
    <property type="match status" value="1"/>
</dbReference>
<dbReference type="AlphaFoldDB" id="A0A1H2JF88"/>
<evidence type="ECO:0000256" key="2">
    <source>
        <dbReference type="ARBA" id="ARBA00023125"/>
    </source>
</evidence>
<evidence type="ECO:0000256" key="3">
    <source>
        <dbReference type="ARBA" id="ARBA00023163"/>
    </source>
</evidence>
<dbReference type="SMART" id="SM00342">
    <property type="entry name" value="HTH_ARAC"/>
    <property type="match status" value="1"/>
</dbReference>
<dbReference type="PROSITE" id="PS00041">
    <property type="entry name" value="HTH_ARAC_FAMILY_1"/>
    <property type="match status" value="1"/>
</dbReference>
<keyword evidence="1" id="KW-0805">Transcription regulation</keyword>
<keyword evidence="3" id="KW-0804">Transcription</keyword>
<dbReference type="PANTHER" id="PTHR47893">
    <property type="entry name" value="REGULATORY PROTEIN PCHR"/>
    <property type="match status" value="1"/>
</dbReference>
<organism evidence="5 6">
    <name type="scientific">Gordonia westfalica</name>
    <dbReference type="NCBI Taxonomy" id="158898"/>
    <lineage>
        <taxon>Bacteria</taxon>
        <taxon>Bacillati</taxon>
        <taxon>Actinomycetota</taxon>
        <taxon>Actinomycetes</taxon>
        <taxon>Mycobacteriales</taxon>
        <taxon>Gordoniaceae</taxon>
        <taxon>Gordonia</taxon>
    </lineage>
</organism>
<dbReference type="Gene3D" id="1.10.10.60">
    <property type="entry name" value="Homeodomain-like"/>
    <property type="match status" value="1"/>
</dbReference>
<dbReference type="InterPro" id="IPR018062">
    <property type="entry name" value="HTH_AraC-typ_CS"/>
</dbReference>
<dbReference type="Proteomes" id="UP000183180">
    <property type="component" value="Unassembled WGS sequence"/>
</dbReference>
<reference evidence="5 6" key="1">
    <citation type="submission" date="2016-10" db="EMBL/GenBank/DDBJ databases">
        <authorList>
            <person name="de Groot N.N."/>
        </authorList>
    </citation>
    <scope>NUCLEOTIDE SEQUENCE [LARGE SCALE GENOMIC DNA]</scope>
    <source>
        <strain evidence="5 6">DSM 44215</strain>
    </source>
</reference>
<keyword evidence="2" id="KW-0238">DNA-binding</keyword>
<dbReference type="GO" id="GO:0003700">
    <property type="term" value="F:DNA-binding transcription factor activity"/>
    <property type="evidence" value="ECO:0007669"/>
    <property type="project" value="InterPro"/>
</dbReference>
<accession>A0A1H2JF88</accession>
<dbReference type="InterPro" id="IPR009057">
    <property type="entry name" value="Homeodomain-like_sf"/>
</dbReference>
<gene>
    <name evidence="5" type="ORF">SAMN04488548_1342068</name>
</gene>
<evidence type="ECO:0000313" key="5">
    <source>
        <dbReference type="EMBL" id="SDU55082.1"/>
    </source>
</evidence>
<feature type="domain" description="HTH araC/xylS-type" evidence="4">
    <location>
        <begin position="1"/>
        <end position="62"/>
    </location>
</feature>
<name>A0A1H2JF88_9ACTN</name>
<dbReference type="EMBL" id="FNLM01000034">
    <property type="protein sequence ID" value="SDU55082.1"/>
    <property type="molecule type" value="Genomic_DNA"/>
</dbReference>
<dbReference type="InterPro" id="IPR018060">
    <property type="entry name" value="HTH_AraC"/>
</dbReference>